<protein>
    <submittedName>
        <fullName evidence="5">Alkene reductase</fullName>
    </submittedName>
</protein>
<dbReference type="InterPro" id="IPR001155">
    <property type="entry name" value="OxRdtase_FMN_N"/>
</dbReference>
<dbReference type="FunFam" id="3.20.20.70:FF:000059">
    <property type="entry name" value="N-ethylmaleimide reductase, FMN-linked"/>
    <property type="match status" value="1"/>
</dbReference>
<evidence type="ECO:0000256" key="3">
    <source>
        <dbReference type="ARBA" id="ARBA00023002"/>
    </source>
</evidence>
<proteinExistence type="inferred from homology"/>
<dbReference type="AlphaFoldDB" id="A0A951QF78"/>
<dbReference type="Gene3D" id="3.20.20.70">
    <property type="entry name" value="Aldolase class I"/>
    <property type="match status" value="1"/>
</dbReference>
<organism evidence="5 6">
    <name type="scientific">Drouetiella hepatica Uher 2000/2452</name>
    <dbReference type="NCBI Taxonomy" id="904376"/>
    <lineage>
        <taxon>Bacteria</taxon>
        <taxon>Bacillati</taxon>
        <taxon>Cyanobacteriota</taxon>
        <taxon>Cyanophyceae</taxon>
        <taxon>Oculatellales</taxon>
        <taxon>Oculatellaceae</taxon>
        <taxon>Drouetiella</taxon>
    </lineage>
</organism>
<sequence length="357" mass="38710">MTTTLNLLSPVQVGSYTLPNRIVMAPLTRCRAGAGNRPVPMNATYYAQRASAGLIISEATQVSQQGQGYPNTPGIHSPEQVDGWRLVTDAVHEKNGRIFLQLWHVGRISERSFQPSGALPIAPSAIAAAGYETPRSLKLEEISGVVEDYRQGAANALAAGFDGVEIHSANGYLLDQFLRDGTNRRTDAYGGSMENRTRLLLEVTEAVIDVWGANRVGVRLSPAGTFNSMSDSDPRALFTHVAGVLDRVNLAYLHLVEPRADEEDADPNLAELTVRYFRSIYKGIIISAGGYDPELGHAAIADGDTDLVAFGRLFISNPDLPARIELNAPLNPYDRSTFEGGDARGYIDYPTLDLQPV</sequence>
<evidence type="ECO:0000313" key="6">
    <source>
        <dbReference type="Proteomes" id="UP000757435"/>
    </source>
</evidence>
<dbReference type="Proteomes" id="UP000757435">
    <property type="component" value="Unassembled WGS sequence"/>
</dbReference>
<dbReference type="PANTHER" id="PTHR22893:SF98">
    <property type="entry name" value="OXIDOREDUCTASE"/>
    <property type="match status" value="1"/>
</dbReference>
<keyword evidence="3" id="KW-0560">Oxidoreductase</keyword>
<feature type="domain" description="NADH:flavin oxidoreductase/NADH oxidase N-terminal" evidence="4">
    <location>
        <begin position="7"/>
        <end position="330"/>
    </location>
</feature>
<evidence type="ECO:0000313" key="5">
    <source>
        <dbReference type="EMBL" id="MBW4662142.1"/>
    </source>
</evidence>
<gene>
    <name evidence="5" type="ORF">KME15_26100</name>
</gene>
<dbReference type="CDD" id="cd02933">
    <property type="entry name" value="OYE_like_FMN"/>
    <property type="match status" value="1"/>
</dbReference>
<comment type="cofactor">
    <cofactor evidence="1">
        <name>FMN</name>
        <dbReference type="ChEBI" id="CHEBI:58210"/>
    </cofactor>
</comment>
<evidence type="ECO:0000259" key="4">
    <source>
        <dbReference type="Pfam" id="PF00724"/>
    </source>
</evidence>
<comment type="similarity">
    <text evidence="2">Belongs to the NADH:flavin oxidoreductase/NADH oxidase family.</text>
</comment>
<evidence type="ECO:0000256" key="2">
    <source>
        <dbReference type="ARBA" id="ARBA00005979"/>
    </source>
</evidence>
<dbReference type="SUPFAM" id="SSF51395">
    <property type="entry name" value="FMN-linked oxidoreductases"/>
    <property type="match status" value="1"/>
</dbReference>
<name>A0A951QF78_9CYAN</name>
<reference evidence="5" key="1">
    <citation type="submission" date="2021-05" db="EMBL/GenBank/DDBJ databases">
        <authorList>
            <person name="Pietrasiak N."/>
            <person name="Ward R."/>
            <person name="Stajich J.E."/>
            <person name="Kurbessoian T."/>
        </authorList>
    </citation>
    <scope>NUCLEOTIDE SEQUENCE</scope>
    <source>
        <strain evidence="5">UHER 2000/2452</strain>
    </source>
</reference>
<comment type="caution">
    <text evidence="5">The sequence shown here is derived from an EMBL/GenBank/DDBJ whole genome shotgun (WGS) entry which is preliminary data.</text>
</comment>
<dbReference type="GO" id="GO:0010181">
    <property type="term" value="F:FMN binding"/>
    <property type="evidence" value="ECO:0007669"/>
    <property type="project" value="InterPro"/>
</dbReference>
<evidence type="ECO:0000256" key="1">
    <source>
        <dbReference type="ARBA" id="ARBA00001917"/>
    </source>
</evidence>
<dbReference type="InterPro" id="IPR045247">
    <property type="entry name" value="Oye-like"/>
</dbReference>
<dbReference type="EMBL" id="JAHHHD010000059">
    <property type="protein sequence ID" value="MBW4662142.1"/>
    <property type="molecule type" value="Genomic_DNA"/>
</dbReference>
<dbReference type="GO" id="GO:0016628">
    <property type="term" value="F:oxidoreductase activity, acting on the CH-CH group of donors, NAD or NADP as acceptor"/>
    <property type="evidence" value="ECO:0007669"/>
    <property type="project" value="UniProtKB-ARBA"/>
</dbReference>
<dbReference type="GO" id="GO:0005829">
    <property type="term" value="C:cytosol"/>
    <property type="evidence" value="ECO:0007669"/>
    <property type="project" value="UniProtKB-ARBA"/>
</dbReference>
<dbReference type="PANTHER" id="PTHR22893">
    <property type="entry name" value="NADH OXIDOREDUCTASE-RELATED"/>
    <property type="match status" value="1"/>
</dbReference>
<dbReference type="Pfam" id="PF00724">
    <property type="entry name" value="Oxidored_FMN"/>
    <property type="match status" value="1"/>
</dbReference>
<reference evidence="5" key="2">
    <citation type="journal article" date="2022" name="Microbiol. Resour. Announc.">
        <title>Metagenome Sequencing to Explore Phylogenomics of Terrestrial Cyanobacteria.</title>
        <authorList>
            <person name="Ward R.D."/>
            <person name="Stajich J.E."/>
            <person name="Johansen J.R."/>
            <person name="Huntemann M."/>
            <person name="Clum A."/>
            <person name="Foster B."/>
            <person name="Foster B."/>
            <person name="Roux S."/>
            <person name="Palaniappan K."/>
            <person name="Varghese N."/>
            <person name="Mukherjee S."/>
            <person name="Reddy T.B.K."/>
            <person name="Daum C."/>
            <person name="Copeland A."/>
            <person name="Chen I.A."/>
            <person name="Ivanova N.N."/>
            <person name="Kyrpides N.C."/>
            <person name="Shapiro N."/>
            <person name="Eloe-Fadrosh E.A."/>
            <person name="Pietrasiak N."/>
        </authorList>
    </citation>
    <scope>NUCLEOTIDE SEQUENCE</scope>
    <source>
        <strain evidence="5">UHER 2000/2452</strain>
    </source>
</reference>
<accession>A0A951QF78</accession>
<dbReference type="InterPro" id="IPR013785">
    <property type="entry name" value="Aldolase_TIM"/>
</dbReference>